<dbReference type="AlphaFoldDB" id="A0A4Y2EDG8"/>
<gene>
    <name evidence="1" type="ORF">AVEN_94341_1</name>
</gene>
<dbReference type="PANTHER" id="PTHR45749:SF37">
    <property type="entry name" value="OS05G0311600 PROTEIN"/>
    <property type="match status" value="1"/>
</dbReference>
<evidence type="ECO:0008006" key="3">
    <source>
        <dbReference type="Google" id="ProtNLM"/>
    </source>
</evidence>
<reference evidence="1 2" key="1">
    <citation type="journal article" date="2019" name="Sci. Rep.">
        <title>Orb-weaving spider Araneus ventricosus genome elucidates the spidroin gene catalogue.</title>
        <authorList>
            <person name="Kono N."/>
            <person name="Nakamura H."/>
            <person name="Ohtoshi R."/>
            <person name="Moran D.A.P."/>
            <person name="Shinohara A."/>
            <person name="Yoshida Y."/>
            <person name="Fujiwara M."/>
            <person name="Mori M."/>
            <person name="Tomita M."/>
            <person name="Arakawa K."/>
        </authorList>
    </citation>
    <scope>NUCLEOTIDE SEQUENCE [LARGE SCALE GENOMIC DNA]</scope>
</reference>
<dbReference type="Proteomes" id="UP000499080">
    <property type="component" value="Unassembled WGS sequence"/>
</dbReference>
<evidence type="ECO:0000313" key="2">
    <source>
        <dbReference type="Proteomes" id="UP000499080"/>
    </source>
</evidence>
<keyword evidence="2" id="KW-1185">Reference proteome</keyword>
<dbReference type="OrthoDB" id="10023262at2759"/>
<protein>
    <recommendedName>
        <fullName evidence="3">DUF4371 domain-containing protein</fullName>
    </recommendedName>
</protein>
<comment type="caution">
    <text evidence="1">The sequence shown here is derived from an EMBL/GenBank/DDBJ whole genome shotgun (WGS) entry which is preliminary data.</text>
</comment>
<proteinExistence type="predicted"/>
<name>A0A4Y2EDG8_ARAVE</name>
<accession>A0A4Y2EDG8</accession>
<sequence>MINVPKSYISAETQNSIIEEIGELLQEQIVKEVALADFGDPPDGSIDVRESVYIYKENIVREHLTDPQHYPDNGLVSGTRSEVPRNQEEVKEVAKAEFFGILVDDCKDGTDCFVEEQLSISLRYILDRKLFEIFFGFVKIIDGTALNIANVILRELEKKGVDKTKMRGQGYY</sequence>
<dbReference type="PANTHER" id="PTHR45749">
    <property type="match status" value="1"/>
</dbReference>
<dbReference type="EMBL" id="BGPR01000549">
    <property type="protein sequence ID" value="GBM25894.1"/>
    <property type="molecule type" value="Genomic_DNA"/>
</dbReference>
<evidence type="ECO:0000313" key="1">
    <source>
        <dbReference type="EMBL" id="GBM25894.1"/>
    </source>
</evidence>
<organism evidence="1 2">
    <name type="scientific">Araneus ventricosus</name>
    <name type="common">Orbweaver spider</name>
    <name type="synonym">Epeira ventricosa</name>
    <dbReference type="NCBI Taxonomy" id="182803"/>
    <lineage>
        <taxon>Eukaryota</taxon>
        <taxon>Metazoa</taxon>
        <taxon>Ecdysozoa</taxon>
        <taxon>Arthropoda</taxon>
        <taxon>Chelicerata</taxon>
        <taxon>Arachnida</taxon>
        <taxon>Araneae</taxon>
        <taxon>Araneomorphae</taxon>
        <taxon>Entelegynae</taxon>
        <taxon>Araneoidea</taxon>
        <taxon>Araneidae</taxon>
        <taxon>Araneus</taxon>
    </lineage>
</organism>